<keyword evidence="2 5" id="KW-0812">Transmembrane</keyword>
<dbReference type="GO" id="GO:0016020">
    <property type="term" value="C:membrane"/>
    <property type="evidence" value="ECO:0007669"/>
    <property type="project" value="UniProtKB-SubCell"/>
</dbReference>
<comment type="caution">
    <text evidence="7">The sequence shown here is derived from an EMBL/GenBank/DDBJ whole genome shotgun (WGS) entry which is preliminary data.</text>
</comment>
<gene>
    <name evidence="7" type="ORF">A2074_01220</name>
</gene>
<sequence length="148" mass="16404">MESSNVGPLPRIIAVLIDGFLVVLLLNVTVLKPNTFPGVIDIRTFIITAAFIVYEALMVFKLGTTVGKRIMGITVIDYLTQGKPTMKQCFFRPWVKLFFGIGIISNTFVAFMGILFSLLNLYKLSTDKEHRAIHDVIAGTLAVKAKPQ</sequence>
<evidence type="ECO:0000256" key="3">
    <source>
        <dbReference type="ARBA" id="ARBA00022989"/>
    </source>
</evidence>
<name>A0A1F2UNL6_9ACTN</name>
<keyword evidence="4 5" id="KW-0472">Membrane</keyword>
<evidence type="ECO:0000313" key="7">
    <source>
        <dbReference type="EMBL" id="OFW32635.1"/>
    </source>
</evidence>
<proteinExistence type="predicted"/>
<feature type="transmembrane region" description="Helical" evidence="5">
    <location>
        <begin position="97"/>
        <end position="119"/>
    </location>
</feature>
<evidence type="ECO:0000256" key="1">
    <source>
        <dbReference type="ARBA" id="ARBA00004141"/>
    </source>
</evidence>
<dbReference type="Pfam" id="PF06271">
    <property type="entry name" value="RDD"/>
    <property type="match status" value="1"/>
</dbReference>
<comment type="subcellular location">
    <subcellularLocation>
        <location evidence="1">Membrane</location>
        <topology evidence="1">Multi-pass membrane protein</topology>
    </subcellularLocation>
</comment>
<keyword evidence="3 5" id="KW-1133">Transmembrane helix</keyword>
<reference evidence="7 8" key="1">
    <citation type="journal article" date="2016" name="Nat. Commun.">
        <title>Thousands of microbial genomes shed light on interconnected biogeochemical processes in an aquifer system.</title>
        <authorList>
            <person name="Anantharaman K."/>
            <person name="Brown C.T."/>
            <person name="Hug L.A."/>
            <person name="Sharon I."/>
            <person name="Castelle C.J."/>
            <person name="Probst A.J."/>
            <person name="Thomas B.C."/>
            <person name="Singh A."/>
            <person name="Wilkins M.J."/>
            <person name="Karaoz U."/>
            <person name="Brodie E.L."/>
            <person name="Williams K.H."/>
            <person name="Hubbard S.S."/>
            <person name="Banfield J.F."/>
        </authorList>
    </citation>
    <scope>NUCLEOTIDE SEQUENCE [LARGE SCALE GENOMIC DNA]</scope>
</reference>
<accession>A0A1F2UNL6</accession>
<evidence type="ECO:0000259" key="6">
    <source>
        <dbReference type="Pfam" id="PF06271"/>
    </source>
</evidence>
<evidence type="ECO:0000256" key="2">
    <source>
        <dbReference type="ARBA" id="ARBA00022692"/>
    </source>
</evidence>
<organism evidence="7 8">
    <name type="scientific">Candidatus Aquicultor primus</name>
    <dbReference type="NCBI Taxonomy" id="1797195"/>
    <lineage>
        <taxon>Bacteria</taxon>
        <taxon>Bacillati</taxon>
        <taxon>Actinomycetota</taxon>
        <taxon>Candidatus Aquicultoria</taxon>
        <taxon>Candidatus Aquicultorales</taxon>
        <taxon>Candidatus Aquicultoraceae</taxon>
        <taxon>Candidatus Aquicultor</taxon>
    </lineage>
</organism>
<evidence type="ECO:0000313" key="8">
    <source>
        <dbReference type="Proteomes" id="UP000178086"/>
    </source>
</evidence>
<evidence type="ECO:0000256" key="5">
    <source>
        <dbReference type="SAM" id="Phobius"/>
    </source>
</evidence>
<dbReference type="Proteomes" id="UP000178086">
    <property type="component" value="Unassembled WGS sequence"/>
</dbReference>
<feature type="domain" description="RDD" evidence="6">
    <location>
        <begin position="7"/>
        <end position="139"/>
    </location>
</feature>
<evidence type="ECO:0000256" key="4">
    <source>
        <dbReference type="ARBA" id="ARBA00023136"/>
    </source>
</evidence>
<dbReference type="AlphaFoldDB" id="A0A1F2UNL6"/>
<feature type="transmembrane region" description="Helical" evidence="5">
    <location>
        <begin position="42"/>
        <end position="60"/>
    </location>
</feature>
<dbReference type="EMBL" id="MELI01000090">
    <property type="protein sequence ID" value="OFW32635.1"/>
    <property type="molecule type" value="Genomic_DNA"/>
</dbReference>
<dbReference type="InterPro" id="IPR010432">
    <property type="entry name" value="RDD"/>
</dbReference>
<feature type="transmembrane region" description="Helical" evidence="5">
    <location>
        <begin position="12"/>
        <end position="30"/>
    </location>
</feature>
<protein>
    <recommendedName>
        <fullName evidence="6">RDD domain-containing protein</fullName>
    </recommendedName>
</protein>